<keyword evidence="3" id="KW-0472">Membrane</keyword>
<gene>
    <name evidence="4" type="ORF">GCM10007901_23980</name>
</gene>
<dbReference type="EMBL" id="BSOB01000018">
    <property type="protein sequence ID" value="GLQ93447.1"/>
    <property type="molecule type" value="Genomic_DNA"/>
</dbReference>
<protein>
    <submittedName>
        <fullName evidence="4">Bacteriophage membrane protein</fullName>
    </submittedName>
</protein>
<reference evidence="5" key="1">
    <citation type="journal article" date="2019" name="Int. J. Syst. Evol. Microbiol.">
        <title>The Global Catalogue of Microorganisms (GCM) 10K type strain sequencing project: providing services to taxonomists for standard genome sequencing and annotation.</title>
        <authorList>
            <consortium name="The Broad Institute Genomics Platform"/>
            <consortium name="The Broad Institute Genome Sequencing Center for Infectious Disease"/>
            <person name="Wu L."/>
            <person name="Ma J."/>
        </authorList>
    </citation>
    <scope>NUCLEOTIDE SEQUENCE [LARGE SCALE GENOMIC DNA]</scope>
    <source>
        <strain evidence="5">NBRC 111980</strain>
    </source>
</reference>
<proteinExistence type="predicted"/>
<organism evidence="4 5">
    <name type="scientific">Dyella acidisoli</name>
    <dbReference type="NCBI Taxonomy" id="1867834"/>
    <lineage>
        <taxon>Bacteria</taxon>
        <taxon>Pseudomonadati</taxon>
        <taxon>Pseudomonadota</taxon>
        <taxon>Gammaproteobacteria</taxon>
        <taxon>Lysobacterales</taxon>
        <taxon>Rhodanobacteraceae</taxon>
        <taxon>Dyella</taxon>
    </lineage>
</organism>
<evidence type="ECO:0000313" key="5">
    <source>
        <dbReference type="Proteomes" id="UP001156670"/>
    </source>
</evidence>
<dbReference type="PANTHER" id="PTHR37813:SF1">
    <property type="entry name" value="FELS-2 PROPHAGE PROTEIN"/>
    <property type="match status" value="1"/>
</dbReference>
<evidence type="ECO:0000256" key="2">
    <source>
        <dbReference type="SAM" id="MobiDB-lite"/>
    </source>
</evidence>
<accession>A0ABQ5XPZ2</accession>
<dbReference type="PANTHER" id="PTHR37813">
    <property type="entry name" value="FELS-2 PROPHAGE PROTEIN"/>
    <property type="match status" value="1"/>
</dbReference>
<comment type="caution">
    <text evidence="4">The sequence shown here is derived from an EMBL/GenBank/DDBJ whole genome shotgun (WGS) entry which is preliminary data.</text>
</comment>
<evidence type="ECO:0000313" key="4">
    <source>
        <dbReference type="EMBL" id="GLQ93447.1"/>
    </source>
</evidence>
<dbReference type="Proteomes" id="UP001156670">
    <property type="component" value="Unassembled WGS sequence"/>
</dbReference>
<feature type="coiled-coil region" evidence="1">
    <location>
        <begin position="88"/>
        <end position="115"/>
    </location>
</feature>
<dbReference type="RefSeq" id="WP_284321158.1">
    <property type="nucleotide sequence ID" value="NZ_BSOB01000018.1"/>
</dbReference>
<sequence>MDLKLSVLLQTLDKATAPLKKVQQASKAAAEQLKKTRDTLRQLDEVQKKAGEFRTLKQGTRDTVVRMKDLQVRINTVAREMRETDRPTAALSRQFKRLTAEARDLKAQKGEQIRKLQQLRAGLAAAGVDTRNLGVAETRLRTQSTAATRAVEQQTAALRAQGTQAQQLVTLRERLARGQAMGANLSIAGYAAMQTGRHLIDQVQPAIHEAKIYQTNLAQLRAQGVSNADVAQAERFVRSDTTRGSSINDKMEILKDANSIFRDMHEAVQVAPSLLKAKYTFESLMAEHGEGGGHGQETVNQLIDAIRTGELRNATKTPEDFQHLLDMMSRAYVGSGGLVKPSDYLETMKVGGVAAKLMDEKALFFGAMHTIQEMGGMRAGTGFASAYQNWAAGRSTQQTAEALAQLGLVNKDAVKYGKNGHITKMLPGALKNQTLYESNPFEYMMTEVIPRINPTGKLTDDQVVSKLNALFSARKGGDLFAGMFMQRANIQKQLDAASKFAGLDDTYRMTGDTAVGQEADLEAEKRNLYLTLGREVLPLYVAGLRQLVTVLKTLTEGAQKHPAIAKGLMLLAGGLGVLMVSAGGLMVVLGGLIGQFALLRFAMERARLGWAARGGAAADGEAAGVGMLARLGGLARNVFPVMATGARAAMLAITGVSWPVLALIAAVVALGVVVWKYWKPIKAFFVGIGLGLRDELLPALAALGAVLAPLKPAWDAITDALGAVWRWIVSLFEPFQATSEQLASATAHGVTFGRVLGVTLAGVVTAITWTVQAFTWLGTKIGECIGWIKVNWSGITEVIKQPFATAFRWISDKIDWLLDKWRALKASLGQDGPSGNSEPRTWEWNDGRMPPSRFAIDDRPPLKAGNAGSTITNTYAVTVHAAPGADPHATARAVSAELDRRERAKAAANRSRLSDSE</sequence>
<evidence type="ECO:0000256" key="1">
    <source>
        <dbReference type="SAM" id="Coils"/>
    </source>
</evidence>
<name>A0ABQ5XPZ2_9GAMM</name>
<keyword evidence="5" id="KW-1185">Reference proteome</keyword>
<keyword evidence="3" id="KW-0812">Transmembrane</keyword>
<keyword evidence="3" id="KW-1133">Transmembrane helix</keyword>
<feature type="transmembrane region" description="Helical" evidence="3">
    <location>
        <begin position="649"/>
        <end position="675"/>
    </location>
</feature>
<keyword evidence="1" id="KW-0175">Coiled coil</keyword>
<feature type="region of interest" description="Disordered" evidence="2">
    <location>
        <begin position="882"/>
        <end position="917"/>
    </location>
</feature>
<feature type="transmembrane region" description="Helical" evidence="3">
    <location>
        <begin position="568"/>
        <end position="598"/>
    </location>
</feature>
<evidence type="ECO:0000256" key="3">
    <source>
        <dbReference type="SAM" id="Phobius"/>
    </source>
</evidence>